<dbReference type="Gene3D" id="2.40.37.10">
    <property type="entry name" value="Lyase, Ornithine Decarboxylase, Chain A, domain 1"/>
    <property type="match status" value="1"/>
</dbReference>
<feature type="domain" description="Alanine racemase C-terminal" evidence="8">
    <location>
        <begin position="243"/>
        <end position="364"/>
    </location>
</feature>
<dbReference type="NCBIfam" id="TIGR00492">
    <property type="entry name" value="alr"/>
    <property type="match status" value="1"/>
</dbReference>
<feature type="active site" description="Proton acceptor; specific for D-alanine" evidence="5">
    <location>
        <position position="41"/>
    </location>
</feature>
<name>A0A099WHZ2_9LIST</name>
<dbReference type="InterPro" id="IPR009006">
    <property type="entry name" value="Ala_racemase/Decarboxylase_C"/>
</dbReference>
<dbReference type="SMART" id="SM01005">
    <property type="entry name" value="Ala_racemase_C"/>
    <property type="match status" value="1"/>
</dbReference>
<dbReference type="FunFam" id="2.40.37.10:FF:000006">
    <property type="entry name" value="Alanine racemase"/>
    <property type="match status" value="1"/>
</dbReference>
<dbReference type="InterPro" id="IPR011079">
    <property type="entry name" value="Ala_racemase_C"/>
</dbReference>
<dbReference type="SUPFAM" id="SSF50621">
    <property type="entry name" value="Alanine racemase C-terminal domain-like"/>
    <property type="match status" value="1"/>
</dbReference>
<dbReference type="Gene3D" id="3.20.20.10">
    <property type="entry name" value="Alanine racemase"/>
    <property type="match status" value="1"/>
</dbReference>
<evidence type="ECO:0000256" key="4">
    <source>
        <dbReference type="ARBA" id="ARBA00023235"/>
    </source>
</evidence>
<dbReference type="GO" id="GO:0030632">
    <property type="term" value="P:D-alanine biosynthetic process"/>
    <property type="evidence" value="ECO:0007669"/>
    <property type="project" value="UniProtKB-UniRule"/>
</dbReference>
<dbReference type="PANTHER" id="PTHR30511">
    <property type="entry name" value="ALANINE RACEMASE"/>
    <property type="match status" value="1"/>
</dbReference>
<evidence type="ECO:0000256" key="2">
    <source>
        <dbReference type="ARBA" id="ARBA00001933"/>
    </source>
</evidence>
<proteinExistence type="inferred from homology"/>
<evidence type="ECO:0000313" key="10">
    <source>
        <dbReference type="Proteomes" id="UP000029844"/>
    </source>
</evidence>
<dbReference type="OrthoDB" id="9813814at2"/>
<dbReference type="PRINTS" id="PR00992">
    <property type="entry name" value="ALARACEMASE"/>
</dbReference>
<dbReference type="EC" id="5.1.1.1" evidence="5"/>
<dbReference type="RefSeq" id="WP_036083333.1">
    <property type="nucleotide sequence ID" value="NZ_CBCSHQ010000008.1"/>
</dbReference>
<reference evidence="9 10" key="1">
    <citation type="submission" date="2014-05" db="EMBL/GenBank/DDBJ databases">
        <title>Novel Listeriaceae from food processing environments.</title>
        <authorList>
            <person name="den Bakker H.C."/>
        </authorList>
    </citation>
    <scope>NUCLEOTIDE SEQUENCE [LARGE SCALE GENOMIC DNA]</scope>
    <source>
        <strain evidence="9 10">FSL A5-0281</strain>
    </source>
</reference>
<evidence type="ECO:0000259" key="8">
    <source>
        <dbReference type="SMART" id="SM01005"/>
    </source>
</evidence>
<feature type="binding site" evidence="5 7">
    <location>
        <position position="311"/>
    </location>
    <ligand>
        <name>substrate</name>
    </ligand>
</feature>
<dbReference type="GO" id="GO:0005829">
    <property type="term" value="C:cytosol"/>
    <property type="evidence" value="ECO:0007669"/>
    <property type="project" value="TreeGrafter"/>
</dbReference>
<evidence type="ECO:0000256" key="6">
    <source>
        <dbReference type="PIRSR" id="PIRSR600821-50"/>
    </source>
</evidence>
<evidence type="ECO:0000256" key="3">
    <source>
        <dbReference type="ARBA" id="ARBA00022898"/>
    </source>
</evidence>
<dbReference type="EMBL" id="JNFA01000002">
    <property type="protein sequence ID" value="KGL44572.1"/>
    <property type="molecule type" value="Genomic_DNA"/>
</dbReference>
<dbReference type="STRING" id="1552123.EP57_01025"/>
<dbReference type="SUPFAM" id="SSF51419">
    <property type="entry name" value="PLP-binding barrel"/>
    <property type="match status" value="1"/>
</dbReference>
<dbReference type="HAMAP" id="MF_01201">
    <property type="entry name" value="Ala_racemase"/>
    <property type="match status" value="1"/>
</dbReference>
<keyword evidence="4 5" id="KW-0413">Isomerase</keyword>
<comment type="catalytic activity">
    <reaction evidence="1 5">
        <text>L-alanine = D-alanine</text>
        <dbReference type="Rhea" id="RHEA:20249"/>
        <dbReference type="ChEBI" id="CHEBI:57416"/>
        <dbReference type="ChEBI" id="CHEBI:57972"/>
        <dbReference type="EC" id="5.1.1.1"/>
    </reaction>
</comment>
<evidence type="ECO:0000256" key="5">
    <source>
        <dbReference type="HAMAP-Rule" id="MF_01201"/>
    </source>
</evidence>
<dbReference type="InterPro" id="IPR020622">
    <property type="entry name" value="Ala_racemase_pyridoxalP-BS"/>
</dbReference>
<gene>
    <name evidence="9" type="ORF">EP57_01025</name>
</gene>
<feature type="binding site" evidence="5 7">
    <location>
        <position position="135"/>
    </location>
    <ligand>
        <name>substrate</name>
    </ligand>
</feature>
<evidence type="ECO:0000256" key="7">
    <source>
        <dbReference type="PIRSR" id="PIRSR600821-52"/>
    </source>
</evidence>
<dbReference type="PANTHER" id="PTHR30511:SF0">
    <property type="entry name" value="ALANINE RACEMASE, CATABOLIC-RELATED"/>
    <property type="match status" value="1"/>
</dbReference>
<comment type="cofactor">
    <cofactor evidence="2 5 6">
        <name>pyridoxal 5'-phosphate</name>
        <dbReference type="ChEBI" id="CHEBI:597326"/>
    </cofactor>
</comment>
<evidence type="ECO:0000256" key="1">
    <source>
        <dbReference type="ARBA" id="ARBA00000316"/>
    </source>
</evidence>
<dbReference type="UniPathway" id="UPA00042">
    <property type="reaction ID" value="UER00497"/>
</dbReference>
<dbReference type="InterPro" id="IPR000821">
    <property type="entry name" value="Ala_racemase"/>
</dbReference>
<dbReference type="PROSITE" id="PS00395">
    <property type="entry name" value="ALANINE_RACEMASE"/>
    <property type="match status" value="1"/>
</dbReference>
<feature type="active site" description="Proton acceptor; specific for L-alanine" evidence="5">
    <location>
        <position position="264"/>
    </location>
</feature>
<dbReference type="Pfam" id="PF00842">
    <property type="entry name" value="Ala_racemase_C"/>
    <property type="match status" value="1"/>
</dbReference>
<evidence type="ECO:0000313" key="9">
    <source>
        <dbReference type="EMBL" id="KGL44572.1"/>
    </source>
</evidence>
<comment type="function">
    <text evidence="5">Catalyzes the interconversion of L-alanine and D-alanine. May also act on other amino acids.</text>
</comment>
<comment type="caution">
    <text evidence="9">The sequence shown here is derived from an EMBL/GenBank/DDBJ whole genome shotgun (WGS) entry which is preliminary data.</text>
</comment>
<feature type="modified residue" description="N6-(pyridoxal phosphate)lysine" evidence="5 6">
    <location>
        <position position="41"/>
    </location>
</feature>
<dbReference type="AlphaFoldDB" id="A0A099WHZ2"/>
<comment type="pathway">
    <text evidence="5">Amino-acid biosynthesis; D-alanine biosynthesis; D-alanine from L-alanine: step 1/1.</text>
</comment>
<dbReference type="GO" id="GO:0008784">
    <property type="term" value="F:alanine racemase activity"/>
    <property type="evidence" value="ECO:0007669"/>
    <property type="project" value="UniProtKB-UniRule"/>
</dbReference>
<dbReference type="InterPro" id="IPR029066">
    <property type="entry name" value="PLP-binding_barrel"/>
</dbReference>
<dbReference type="InterPro" id="IPR001608">
    <property type="entry name" value="Ala_racemase_N"/>
</dbReference>
<dbReference type="GO" id="GO:0030170">
    <property type="term" value="F:pyridoxal phosphate binding"/>
    <property type="evidence" value="ECO:0007669"/>
    <property type="project" value="UniProtKB-UniRule"/>
</dbReference>
<dbReference type="FunFam" id="3.20.20.10:FF:000002">
    <property type="entry name" value="Alanine racemase"/>
    <property type="match status" value="1"/>
</dbReference>
<dbReference type="Pfam" id="PF01168">
    <property type="entry name" value="Ala_racemase_N"/>
    <property type="match status" value="1"/>
</dbReference>
<keyword evidence="10" id="KW-1185">Reference proteome</keyword>
<organism evidence="9 10">
    <name type="scientific">Listeria booriae</name>
    <dbReference type="NCBI Taxonomy" id="1552123"/>
    <lineage>
        <taxon>Bacteria</taxon>
        <taxon>Bacillati</taxon>
        <taxon>Bacillota</taxon>
        <taxon>Bacilli</taxon>
        <taxon>Bacillales</taxon>
        <taxon>Listeriaceae</taxon>
        <taxon>Listeria</taxon>
    </lineage>
</organism>
<keyword evidence="3 5" id="KW-0663">Pyridoxal phosphate</keyword>
<dbReference type="GeneID" id="58716029"/>
<dbReference type="CDD" id="cd00430">
    <property type="entry name" value="PLPDE_III_AR"/>
    <property type="match status" value="1"/>
</dbReference>
<accession>A0A099WHZ2</accession>
<dbReference type="eggNOG" id="COG0787">
    <property type="taxonomic scope" value="Bacteria"/>
</dbReference>
<comment type="similarity">
    <text evidence="5">Belongs to the alanine racemase family.</text>
</comment>
<sequence length="365" mass="40351">MAVTGWHRPTWVEVNRANIRANIENERRHLPENVDLLAVVKADAYGHGMLEVAQVAKDAGARGFCVAILDEALALREAGFDELVLVMGAVPLEYAKLAAEKQISVTVFDVDWLRQLPELGTSLRIHLKVDTGMGRLGVRSLDAVRDVEDEIAKRQDVVFEGIFTHFATADQLETSYFEKQLGCFKEVVASLKERPAIVHCANSAAALLQNQRDFDAVRFGISMYGLTPSSEIAPVLPFTLRPALSFYTEIVQVKELMAGDCVSYGATYEAESKEWVATLPVGYADGFIRAYSGFEVSIDGERMPVIGRVCMDQCIIRLPRHYPIGTKVTLIGEPNTADEAASHLGTINYEVTCLISERVPKKYIL</sequence>
<dbReference type="Proteomes" id="UP000029844">
    <property type="component" value="Unassembled WGS sequence"/>
</dbReference>
<protein>
    <recommendedName>
        <fullName evidence="5">Alanine racemase</fullName>
        <ecNumber evidence="5">5.1.1.1</ecNumber>
    </recommendedName>
</protein>
<dbReference type="GO" id="GO:0009252">
    <property type="term" value="P:peptidoglycan biosynthetic process"/>
    <property type="evidence" value="ECO:0007669"/>
    <property type="project" value="TreeGrafter"/>
</dbReference>